<dbReference type="EMBL" id="REGA01000006">
    <property type="protein sequence ID" value="RQG95063.1"/>
    <property type="molecule type" value="Genomic_DNA"/>
</dbReference>
<feature type="domain" description="Cas12f1-like TNB" evidence="3">
    <location>
        <begin position="333"/>
        <end position="399"/>
    </location>
</feature>
<dbReference type="RefSeq" id="WP_124195276.1">
    <property type="nucleotide sequence ID" value="NZ_REGA01000006.1"/>
</dbReference>
<gene>
    <name evidence="4" type="ORF">EA473_08865</name>
</gene>
<protein>
    <submittedName>
        <fullName evidence="4">Transposase</fullName>
    </submittedName>
</protein>
<dbReference type="GO" id="GO:0003677">
    <property type="term" value="F:DNA binding"/>
    <property type="evidence" value="ECO:0007669"/>
    <property type="project" value="UniProtKB-KW"/>
</dbReference>
<dbReference type="PANTHER" id="PTHR30405:SF21">
    <property type="entry name" value="TRANSPOSASE-RELATED"/>
    <property type="match status" value="1"/>
</dbReference>
<evidence type="ECO:0000259" key="3">
    <source>
        <dbReference type="Pfam" id="PF07282"/>
    </source>
</evidence>
<keyword evidence="5" id="KW-1185">Reference proteome</keyword>
<name>A0A3N6LWL0_NATCH</name>
<dbReference type="AlphaFoldDB" id="A0A3N6LWL0"/>
<dbReference type="InterPro" id="IPR010095">
    <property type="entry name" value="Cas12f1-like_TNB"/>
</dbReference>
<evidence type="ECO:0000256" key="1">
    <source>
        <dbReference type="ARBA" id="ARBA00023125"/>
    </source>
</evidence>
<dbReference type="Pfam" id="PF07282">
    <property type="entry name" value="Cas12f1-like_TNB"/>
    <property type="match status" value="1"/>
</dbReference>
<dbReference type="NCBIfam" id="NF040570">
    <property type="entry name" value="guided_TnpB"/>
    <property type="match status" value="1"/>
</dbReference>
<feature type="region of interest" description="Disordered" evidence="2">
    <location>
        <begin position="429"/>
        <end position="452"/>
    </location>
</feature>
<dbReference type="InterPro" id="IPR051399">
    <property type="entry name" value="RNA-guided_DNA_endo/Transpos"/>
</dbReference>
<dbReference type="Proteomes" id="UP000282323">
    <property type="component" value="Unassembled WGS sequence"/>
</dbReference>
<reference evidence="4 5" key="1">
    <citation type="submission" date="2018-10" db="EMBL/GenBank/DDBJ databases">
        <title>Natrarchaeobius chitinivorans gen. nov., sp. nov., and Natrarchaeobius haloalkaliphilus sp. nov., alkaliphilic, chitin-utilizing haloarchaea from hypersaline alkaline lakes.</title>
        <authorList>
            <person name="Sorokin D.Y."/>
            <person name="Elcheninov A.G."/>
            <person name="Kostrikina N.A."/>
            <person name="Bale N.J."/>
            <person name="Sinninghe Damste J.S."/>
            <person name="Khijniak T.V."/>
            <person name="Kublanov I.V."/>
            <person name="Toshchakov S.V."/>
        </authorList>
    </citation>
    <scope>NUCLEOTIDE SEQUENCE [LARGE SCALE GENOMIC DNA]</scope>
    <source>
        <strain evidence="4 5">AArcht4T</strain>
    </source>
</reference>
<dbReference type="PANTHER" id="PTHR30405">
    <property type="entry name" value="TRANSPOSASE"/>
    <property type="match status" value="1"/>
</dbReference>
<evidence type="ECO:0000313" key="4">
    <source>
        <dbReference type="EMBL" id="RQG95063.1"/>
    </source>
</evidence>
<feature type="region of interest" description="Disordered" evidence="2">
    <location>
        <begin position="85"/>
        <end position="105"/>
    </location>
</feature>
<proteinExistence type="predicted"/>
<organism evidence="4 5">
    <name type="scientific">Natrarchaeobius chitinivorans</name>
    <dbReference type="NCBI Taxonomy" id="1679083"/>
    <lineage>
        <taxon>Archaea</taxon>
        <taxon>Methanobacteriati</taxon>
        <taxon>Methanobacteriota</taxon>
        <taxon>Stenosarchaea group</taxon>
        <taxon>Halobacteria</taxon>
        <taxon>Halobacteriales</taxon>
        <taxon>Natrialbaceae</taxon>
        <taxon>Natrarchaeobius</taxon>
    </lineage>
</organism>
<dbReference type="NCBIfam" id="TIGR01766">
    <property type="entry name" value="IS200/IS605 family accessory protein TnpB-like domain"/>
    <property type="match status" value="1"/>
</dbReference>
<comment type="caution">
    <text evidence="4">The sequence shown here is derived from an EMBL/GenBank/DDBJ whole genome shotgun (WGS) entry which is preliminary data.</text>
</comment>
<accession>A0A3N6LWL0</accession>
<sequence length="452" mass="52030">MGEEATKTIQTRLHIASGERSWLHDARLASRELFNQTIRLKQQGYNRTEIQKEVDRDDFLRNNKCAVVGKALQTWDSYQSLKEWWENQDDPDGGKPTPPSTDKSGAYPLVMAHTEGYRLTVDDDTNRIQFRISPKPYKKVKGHLRGEPDAMDELRDALTSDEVDVGQAELLSRKSKIFDESSKCHGTSRYRDGVYYLHVTVTREFDVPEPDTSDTLVGVDINERNVALTALGRETMQTKGTLVLDYGRVKQERQRYHTITTRCQEHGKTRIHHRLGDKEERFTEWVLHRLSRAVVEFAEQFSNPVIVFEDMSGIRDEIKYGTYMNRRLHKLPFHKFEKFVSYKATWREIPTDTVDAYYNSQTCSCCGGRGDRQGRRFRCPNDECDVVQDHADRNASVNIAWREKAKLDGNTTNYRTHKTQPQVRVVRLSGSGRVSRPASSRSLAEQGVLAHG</sequence>
<keyword evidence="1" id="KW-0238">DNA-binding</keyword>
<evidence type="ECO:0000313" key="5">
    <source>
        <dbReference type="Proteomes" id="UP000282323"/>
    </source>
</evidence>
<dbReference type="OrthoDB" id="168528at2157"/>
<evidence type="ECO:0000256" key="2">
    <source>
        <dbReference type="SAM" id="MobiDB-lite"/>
    </source>
</evidence>